<feature type="domain" description="HTH cro/C1-type" evidence="2">
    <location>
        <begin position="8"/>
        <end position="62"/>
    </location>
</feature>
<name>A0A839JXQ6_9FIRM</name>
<comment type="caution">
    <text evidence="3">The sequence shown here is derived from an EMBL/GenBank/DDBJ whole genome shotgun (WGS) entry which is preliminary data.</text>
</comment>
<dbReference type="AlphaFoldDB" id="A0A839JXQ6"/>
<protein>
    <submittedName>
        <fullName evidence="3">Helix-turn-helix transcriptional regulator</fullName>
    </submittedName>
</protein>
<proteinExistence type="predicted"/>
<dbReference type="SMART" id="SM00530">
    <property type="entry name" value="HTH_XRE"/>
    <property type="match status" value="1"/>
</dbReference>
<gene>
    <name evidence="3" type="ORF">H0486_02570</name>
</gene>
<dbReference type="CDD" id="cd00093">
    <property type="entry name" value="HTH_XRE"/>
    <property type="match status" value="1"/>
</dbReference>
<dbReference type="EMBL" id="JACEGA010000001">
    <property type="protein sequence ID" value="MBB2181762.1"/>
    <property type="molecule type" value="Genomic_DNA"/>
</dbReference>
<dbReference type="Gene3D" id="1.10.260.40">
    <property type="entry name" value="lambda repressor-like DNA-binding domains"/>
    <property type="match status" value="1"/>
</dbReference>
<evidence type="ECO:0000259" key="2">
    <source>
        <dbReference type="PROSITE" id="PS50943"/>
    </source>
</evidence>
<dbReference type="PROSITE" id="PS50943">
    <property type="entry name" value="HTH_CROC1"/>
    <property type="match status" value="1"/>
</dbReference>
<keyword evidence="1" id="KW-0238">DNA-binding</keyword>
<organism evidence="3 4">
    <name type="scientific">Variimorphobacter saccharofermentans</name>
    <dbReference type="NCBI Taxonomy" id="2755051"/>
    <lineage>
        <taxon>Bacteria</taxon>
        <taxon>Bacillati</taxon>
        <taxon>Bacillota</taxon>
        <taxon>Clostridia</taxon>
        <taxon>Lachnospirales</taxon>
        <taxon>Lachnospiraceae</taxon>
        <taxon>Variimorphobacter</taxon>
    </lineage>
</organism>
<evidence type="ECO:0000313" key="4">
    <source>
        <dbReference type="Proteomes" id="UP000574276"/>
    </source>
</evidence>
<dbReference type="RefSeq" id="WP_228351517.1">
    <property type="nucleotide sequence ID" value="NZ_JACEGA010000001.1"/>
</dbReference>
<keyword evidence="4" id="KW-1185">Reference proteome</keyword>
<accession>A0A839JXQ6</accession>
<evidence type="ECO:0000256" key="1">
    <source>
        <dbReference type="ARBA" id="ARBA00023125"/>
    </source>
</evidence>
<dbReference type="InterPro" id="IPR001387">
    <property type="entry name" value="Cro/C1-type_HTH"/>
</dbReference>
<dbReference type="PANTHER" id="PTHR46558:SF11">
    <property type="entry name" value="HTH-TYPE TRANSCRIPTIONAL REGULATOR XRE"/>
    <property type="match status" value="1"/>
</dbReference>
<dbReference type="Proteomes" id="UP000574276">
    <property type="component" value="Unassembled WGS sequence"/>
</dbReference>
<dbReference type="PANTHER" id="PTHR46558">
    <property type="entry name" value="TRACRIPTIONAL REGULATORY PROTEIN-RELATED-RELATED"/>
    <property type="match status" value="1"/>
</dbReference>
<dbReference type="InterPro" id="IPR010982">
    <property type="entry name" value="Lambda_DNA-bd_dom_sf"/>
</dbReference>
<dbReference type="SUPFAM" id="SSF47413">
    <property type="entry name" value="lambda repressor-like DNA-binding domains"/>
    <property type="match status" value="1"/>
</dbReference>
<evidence type="ECO:0000313" key="3">
    <source>
        <dbReference type="EMBL" id="MBB2181762.1"/>
    </source>
</evidence>
<reference evidence="3 4" key="1">
    <citation type="submission" date="2020-07" db="EMBL/GenBank/DDBJ databases">
        <title>Characterization and genome sequencing of isolate MD1, a novel member within the family Lachnospiraceae.</title>
        <authorList>
            <person name="Rettenmaier R."/>
            <person name="Di Bello L."/>
            <person name="Zinser C."/>
            <person name="Scheitz K."/>
            <person name="Liebl W."/>
            <person name="Zverlov V."/>
        </authorList>
    </citation>
    <scope>NUCLEOTIDE SEQUENCE [LARGE SCALE GENOMIC DNA]</scope>
    <source>
        <strain evidence="3 4">MD1</strain>
    </source>
</reference>
<sequence length="112" mass="12702">MQTIGKRLAEIRKSKKYKQTELAEMLNVSQQVISNIERGVTAPDIEQLKKFADIYNISLDQLVGREFFGDDADDVERKIISYIKQMDDEGKELSLGLLSQVAQHRGSNDGNE</sequence>
<dbReference type="Pfam" id="PF01381">
    <property type="entry name" value="HTH_3"/>
    <property type="match status" value="1"/>
</dbReference>
<dbReference type="GO" id="GO:0003677">
    <property type="term" value="F:DNA binding"/>
    <property type="evidence" value="ECO:0007669"/>
    <property type="project" value="UniProtKB-KW"/>
</dbReference>